<dbReference type="GO" id="GO:0008033">
    <property type="term" value="P:tRNA processing"/>
    <property type="evidence" value="ECO:0007669"/>
    <property type="project" value="UniProtKB-KW"/>
</dbReference>
<organism evidence="12 13">
    <name type="scientific">Candidatus Abzuiibacterium crystallinum</name>
    <dbReference type="NCBI Taxonomy" id="1974748"/>
    <lineage>
        <taxon>Bacteria</taxon>
        <taxon>Pseudomonadati</taxon>
        <taxon>Candidatus Omnitrophota</taxon>
        <taxon>Candidatus Abzuiibacterium</taxon>
    </lineage>
</organism>
<accession>A0A2H0LT16</accession>
<dbReference type="SMART" id="SM00358">
    <property type="entry name" value="DSRM"/>
    <property type="match status" value="1"/>
</dbReference>
<evidence type="ECO:0000256" key="7">
    <source>
        <dbReference type="ARBA" id="ARBA00022801"/>
    </source>
</evidence>
<dbReference type="CDD" id="cd10845">
    <property type="entry name" value="DSRM_RNAse_III_family"/>
    <property type="match status" value="1"/>
</dbReference>
<feature type="active site" evidence="9">
    <location>
        <position position="86"/>
    </location>
</feature>
<dbReference type="EC" id="3.1.26.3" evidence="9"/>
<dbReference type="InterPro" id="IPR014720">
    <property type="entry name" value="dsRBD_dom"/>
</dbReference>
<keyword evidence="4 9" id="KW-0507">mRNA processing</keyword>
<protein>
    <recommendedName>
        <fullName evidence="9">Ribonuclease 3</fullName>
        <ecNumber evidence="9">3.1.26.3</ecNumber>
    </recommendedName>
    <alternativeName>
        <fullName evidence="9">Ribonuclease III</fullName>
        <shortName evidence="9">RNase III</shortName>
    </alternativeName>
</protein>
<comment type="catalytic activity">
    <reaction evidence="1 9">
        <text>Endonucleolytic cleavage to 5'-phosphomonoester.</text>
        <dbReference type="EC" id="3.1.26.3"/>
    </reaction>
</comment>
<dbReference type="Pfam" id="PF00035">
    <property type="entry name" value="dsrm"/>
    <property type="match status" value="1"/>
</dbReference>
<dbReference type="AlphaFoldDB" id="A0A2H0LT16"/>
<feature type="binding site" evidence="9">
    <location>
        <position position="157"/>
    </location>
    <ligand>
        <name>Mg(2+)</name>
        <dbReference type="ChEBI" id="CHEBI:18420"/>
    </ligand>
</feature>
<keyword evidence="6 9" id="KW-0255">Endonuclease</keyword>
<feature type="active site" evidence="9">
    <location>
        <position position="157"/>
    </location>
</feature>
<dbReference type="GO" id="GO:0003725">
    <property type="term" value="F:double-stranded RNA binding"/>
    <property type="evidence" value="ECO:0007669"/>
    <property type="project" value="TreeGrafter"/>
</dbReference>
<evidence type="ECO:0000256" key="1">
    <source>
        <dbReference type="ARBA" id="ARBA00000109"/>
    </source>
</evidence>
<comment type="cofactor">
    <cofactor evidence="9">
        <name>Mg(2+)</name>
        <dbReference type="ChEBI" id="CHEBI:18420"/>
    </cofactor>
</comment>
<dbReference type="Pfam" id="PF14622">
    <property type="entry name" value="Ribonucleas_3_3"/>
    <property type="match status" value="1"/>
</dbReference>
<evidence type="ECO:0000313" key="12">
    <source>
        <dbReference type="EMBL" id="PIQ87501.1"/>
    </source>
</evidence>
<dbReference type="HAMAP" id="MF_00104">
    <property type="entry name" value="RNase_III"/>
    <property type="match status" value="1"/>
</dbReference>
<dbReference type="GO" id="GO:0006397">
    <property type="term" value="P:mRNA processing"/>
    <property type="evidence" value="ECO:0007669"/>
    <property type="project" value="UniProtKB-UniRule"/>
</dbReference>
<keyword evidence="7 9" id="KW-0378">Hydrolase</keyword>
<comment type="function">
    <text evidence="9">Digests double-stranded RNA. Involved in the processing of primary rRNA transcript to yield the immediate precursors to the large and small rRNAs (23S and 16S). Processes some mRNAs, and tRNAs when they are encoded in the rRNA operon. Processes pre-crRNA and tracrRNA of type II CRISPR loci if present in the organism.</text>
</comment>
<dbReference type="SMART" id="SM00535">
    <property type="entry name" value="RIBOc"/>
    <property type="match status" value="1"/>
</dbReference>
<dbReference type="PROSITE" id="PS50142">
    <property type="entry name" value="RNASE_3_2"/>
    <property type="match status" value="1"/>
</dbReference>
<keyword evidence="9" id="KW-0963">Cytoplasm</keyword>
<keyword evidence="9" id="KW-0699">rRNA-binding</keyword>
<dbReference type="CDD" id="cd00593">
    <property type="entry name" value="RIBOc"/>
    <property type="match status" value="1"/>
</dbReference>
<reference evidence="12 13" key="1">
    <citation type="submission" date="2017-09" db="EMBL/GenBank/DDBJ databases">
        <title>Depth-based differentiation of microbial function through sediment-hosted aquifers and enrichment of novel symbionts in the deep terrestrial subsurface.</title>
        <authorList>
            <person name="Probst A.J."/>
            <person name="Ladd B."/>
            <person name="Jarett J.K."/>
            <person name="Geller-Mcgrath D.E."/>
            <person name="Sieber C.M."/>
            <person name="Emerson J.B."/>
            <person name="Anantharaman K."/>
            <person name="Thomas B.C."/>
            <person name="Malmstrom R."/>
            <person name="Stieglmeier M."/>
            <person name="Klingl A."/>
            <person name="Woyke T."/>
            <person name="Ryan C.M."/>
            <person name="Banfield J.F."/>
        </authorList>
    </citation>
    <scope>NUCLEOTIDE SEQUENCE [LARGE SCALE GENOMIC DNA]</scope>
    <source>
        <strain evidence="12">CG11_big_fil_rev_8_21_14_0_20_45_26</strain>
    </source>
</reference>
<dbReference type="InterPro" id="IPR011907">
    <property type="entry name" value="RNase_III"/>
</dbReference>
<name>A0A2H0LT16_9BACT</name>
<dbReference type="Gene3D" id="3.30.160.20">
    <property type="match status" value="1"/>
</dbReference>
<evidence type="ECO:0000256" key="3">
    <source>
        <dbReference type="ARBA" id="ARBA00022552"/>
    </source>
</evidence>
<dbReference type="SUPFAM" id="SSF69065">
    <property type="entry name" value="RNase III domain-like"/>
    <property type="match status" value="1"/>
</dbReference>
<dbReference type="SUPFAM" id="SSF54768">
    <property type="entry name" value="dsRNA-binding domain-like"/>
    <property type="match status" value="1"/>
</dbReference>
<evidence type="ECO:0000256" key="2">
    <source>
        <dbReference type="ARBA" id="ARBA00010183"/>
    </source>
</evidence>
<comment type="caution">
    <text evidence="12">The sequence shown here is derived from an EMBL/GenBank/DDBJ whole genome shotgun (WGS) entry which is preliminary data.</text>
</comment>
<keyword evidence="5 9" id="KW-0540">Nuclease</keyword>
<evidence type="ECO:0000256" key="9">
    <source>
        <dbReference type="HAMAP-Rule" id="MF_00104"/>
    </source>
</evidence>
<evidence type="ECO:0000313" key="13">
    <source>
        <dbReference type="Proteomes" id="UP000230859"/>
    </source>
</evidence>
<keyword evidence="9" id="KW-0479">Metal-binding</keyword>
<evidence type="ECO:0000259" key="11">
    <source>
        <dbReference type="PROSITE" id="PS50142"/>
    </source>
</evidence>
<gene>
    <name evidence="9 12" type="primary">rnc</name>
    <name evidence="12" type="ORF">COV74_00595</name>
</gene>
<dbReference type="PANTHER" id="PTHR11207">
    <property type="entry name" value="RIBONUCLEASE III"/>
    <property type="match status" value="1"/>
</dbReference>
<dbReference type="GO" id="GO:0010468">
    <property type="term" value="P:regulation of gene expression"/>
    <property type="evidence" value="ECO:0007669"/>
    <property type="project" value="TreeGrafter"/>
</dbReference>
<dbReference type="NCBIfam" id="TIGR02191">
    <property type="entry name" value="RNaseIII"/>
    <property type="match status" value="1"/>
</dbReference>
<feature type="domain" description="RNase III" evidence="11">
    <location>
        <begin position="39"/>
        <end position="168"/>
    </location>
</feature>
<keyword evidence="8 9" id="KW-0694">RNA-binding</keyword>
<dbReference type="GO" id="GO:0006364">
    <property type="term" value="P:rRNA processing"/>
    <property type="evidence" value="ECO:0007669"/>
    <property type="project" value="UniProtKB-UniRule"/>
</dbReference>
<feature type="binding site" evidence="9">
    <location>
        <position position="154"/>
    </location>
    <ligand>
        <name>Mg(2+)</name>
        <dbReference type="ChEBI" id="CHEBI:18420"/>
    </ligand>
</feature>
<evidence type="ECO:0000259" key="10">
    <source>
        <dbReference type="PROSITE" id="PS50137"/>
    </source>
</evidence>
<dbReference type="FunFam" id="1.10.1520.10:FF:000001">
    <property type="entry name" value="Ribonuclease 3"/>
    <property type="match status" value="1"/>
</dbReference>
<evidence type="ECO:0000256" key="5">
    <source>
        <dbReference type="ARBA" id="ARBA00022722"/>
    </source>
</evidence>
<proteinExistence type="inferred from homology"/>
<dbReference type="InterPro" id="IPR000999">
    <property type="entry name" value="RNase_III_dom"/>
</dbReference>
<feature type="domain" description="DRBM" evidence="10">
    <location>
        <begin position="195"/>
        <end position="259"/>
    </location>
</feature>
<dbReference type="GO" id="GO:0046872">
    <property type="term" value="F:metal ion binding"/>
    <property type="evidence" value="ECO:0007669"/>
    <property type="project" value="UniProtKB-KW"/>
</dbReference>
<dbReference type="PROSITE" id="PS50137">
    <property type="entry name" value="DS_RBD"/>
    <property type="match status" value="1"/>
</dbReference>
<keyword evidence="3 9" id="KW-0698">rRNA processing</keyword>
<evidence type="ECO:0000256" key="8">
    <source>
        <dbReference type="ARBA" id="ARBA00022884"/>
    </source>
</evidence>
<dbReference type="GO" id="GO:0004525">
    <property type="term" value="F:ribonuclease III activity"/>
    <property type="evidence" value="ECO:0007669"/>
    <property type="project" value="UniProtKB-UniRule"/>
</dbReference>
<dbReference type="InterPro" id="IPR036389">
    <property type="entry name" value="RNase_III_sf"/>
</dbReference>
<dbReference type="Proteomes" id="UP000230859">
    <property type="component" value="Unassembled WGS sequence"/>
</dbReference>
<comment type="subunit">
    <text evidence="9">Homodimer.</text>
</comment>
<feature type="binding site" evidence="9">
    <location>
        <position position="82"/>
    </location>
    <ligand>
        <name>Mg(2+)</name>
        <dbReference type="ChEBI" id="CHEBI:18420"/>
    </ligand>
</feature>
<dbReference type="GO" id="GO:0005737">
    <property type="term" value="C:cytoplasm"/>
    <property type="evidence" value="ECO:0007669"/>
    <property type="project" value="UniProtKB-SubCell"/>
</dbReference>
<evidence type="ECO:0000256" key="6">
    <source>
        <dbReference type="ARBA" id="ARBA00022759"/>
    </source>
</evidence>
<keyword evidence="9" id="KW-0460">Magnesium</keyword>
<keyword evidence="9" id="KW-0819">tRNA processing</keyword>
<dbReference type="PANTHER" id="PTHR11207:SF0">
    <property type="entry name" value="RIBONUCLEASE 3"/>
    <property type="match status" value="1"/>
</dbReference>
<dbReference type="GO" id="GO:0019843">
    <property type="term" value="F:rRNA binding"/>
    <property type="evidence" value="ECO:0007669"/>
    <property type="project" value="UniProtKB-KW"/>
</dbReference>
<evidence type="ECO:0000256" key="4">
    <source>
        <dbReference type="ARBA" id="ARBA00022664"/>
    </source>
</evidence>
<dbReference type="Gene3D" id="1.10.1520.10">
    <property type="entry name" value="Ribonuclease III domain"/>
    <property type="match status" value="1"/>
</dbReference>
<dbReference type="EMBL" id="PCVY01000004">
    <property type="protein sequence ID" value="PIQ87501.1"/>
    <property type="molecule type" value="Genomic_DNA"/>
</dbReference>
<comment type="subcellular location">
    <subcellularLocation>
        <location evidence="9">Cytoplasm</location>
    </subcellularLocation>
</comment>
<comment type="similarity">
    <text evidence="2">Belongs to the ribonuclease III family.</text>
</comment>
<sequence length="277" mass="32370">MTEHLTRSQFLALPSFLQIKSGFVDKRLSMTDRLIHQHIKRIQKKIKIRFKHPGKLAFALIHASYPGQAHREKHAMTYERLEFFGDAILNFIICQELYRRFPNANEGALSRLRSTLVSRKVLSLIARRMSLKKFILLGKEEKHQAGYQSKLITDALEALIGVMYQDRGLAVTKQFIIKHWHPYLNQKKIYQVDPNPKSTLQEISQRLFHHLPHYTTQPNQNGFQATVRLQRQMMGKGNGKSKQEAEAEAAQDLLKKFRTRKSYSRFWKRDSKSVSPD</sequence>